<dbReference type="HAMAP" id="MF_00530">
    <property type="entry name" value="ATP_synth_epsil_bac"/>
    <property type="match status" value="1"/>
</dbReference>
<dbReference type="RefSeq" id="WP_260043584.1">
    <property type="nucleotide sequence ID" value="NZ_JANZXA010000001.1"/>
</dbReference>
<dbReference type="PANTHER" id="PTHR13822">
    <property type="entry name" value="ATP SYNTHASE DELTA/EPSILON CHAIN"/>
    <property type="match status" value="1"/>
</dbReference>
<evidence type="ECO:0000256" key="7">
    <source>
        <dbReference type="ARBA" id="ARBA00023136"/>
    </source>
</evidence>
<feature type="domain" description="ATP synthase F1 complex delta/epsilon subunit N-terminal" evidence="11">
    <location>
        <begin position="5"/>
        <end position="85"/>
    </location>
</feature>
<gene>
    <name evidence="10" type="primary">atpC</name>
    <name evidence="12" type="ORF">NZK81_02675</name>
</gene>
<dbReference type="Proteomes" id="UP001165583">
    <property type="component" value="Unassembled WGS sequence"/>
</dbReference>
<comment type="caution">
    <text evidence="12">The sequence shown here is derived from an EMBL/GenBank/DDBJ whole genome shotgun (WGS) entry which is preliminary data.</text>
</comment>
<dbReference type="Pfam" id="PF02823">
    <property type="entry name" value="ATP-synt_DE_N"/>
    <property type="match status" value="1"/>
</dbReference>
<dbReference type="InterPro" id="IPR020546">
    <property type="entry name" value="ATP_synth_F1_dsu/esu_N"/>
</dbReference>
<keyword evidence="6 10" id="KW-0406">Ion transport</keyword>
<dbReference type="NCBIfam" id="NF009981">
    <property type="entry name" value="PRK13447.1"/>
    <property type="match status" value="1"/>
</dbReference>
<comment type="function">
    <text evidence="1 10">Produces ATP from ADP in the presence of a proton gradient across the membrane.</text>
</comment>
<dbReference type="InterPro" id="IPR001469">
    <property type="entry name" value="ATP_synth_F1_dsu/esu"/>
</dbReference>
<evidence type="ECO:0000256" key="2">
    <source>
        <dbReference type="ARBA" id="ARBA00004184"/>
    </source>
</evidence>
<evidence type="ECO:0000256" key="10">
    <source>
        <dbReference type="HAMAP-Rule" id="MF_00530"/>
    </source>
</evidence>
<comment type="subcellular location">
    <subcellularLocation>
        <location evidence="10">Cell membrane</location>
        <topology evidence="10">Peripheral membrane protein</topology>
    </subcellularLocation>
    <subcellularLocation>
        <location evidence="2">Endomembrane system</location>
        <topology evidence="2">Peripheral membrane protein</topology>
    </subcellularLocation>
</comment>
<keyword evidence="9 10" id="KW-0066">ATP synthesis</keyword>
<comment type="subunit">
    <text evidence="10">F-type ATPases have 2 components, CF(1) - the catalytic core - and CF(0) - the membrane proton channel. CF(1) has five subunits: alpha(3), beta(3), gamma(1), delta(1), epsilon(1). CF(0) has three main subunits: a, b and c.</text>
</comment>
<keyword evidence="7 10" id="KW-0472">Membrane</keyword>
<evidence type="ECO:0000313" key="12">
    <source>
        <dbReference type="EMBL" id="MCT2398444.1"/>
    </source>
</evidence>
<proteinExistence type="inferred from homology"/>
<keyword evidence="10" id="KW-1003">Cell membrane</keyword>
<evidence type="ECO:0000256" key="3">
    <source>
        <dbReference type="ARBA" id="ARBA00005712"/>
    </source>
</evidence>
<evidence type="ECO:0000256" key="6">
    <source>
        <dbReference type="ARBA" id="ARBA00023065"/>
    </source>
</evidence>
<dbReference type="Gene3D" id="2.60.15.10">
    <property type="entry name" value="F0F1 ATP synthase delta/epsilon subunit, N-terminal"/>
    <property type="match status" value="1"/>
</dbReference>
<evidence type="ECO:0000256" key="8">
    <source>
        <dbReference type="ARBA" id="ARBA00023196"/>
    </source>
</evidence>
<dbReference type="EMBL" id="JANZXA010000001">
    <property type="protein sequence ID" value="MCT2398444.1"/>
    <property type="molecule type" value="Genomic_DNA"/>
</dbReference>
<dbReference type="CDD" id="cd12152">
    <property type="entry name" value="F1-ATPase_delta"/>
    <property type="match status" value="1"/>
</dbReference>
<evidence type="ECO:0000256" key="1">
    <source>
        <dbReference type="ARBA" id="ARBA00003543"/>
    </source>
</evidence>
<protein>
    <recommendedName>
        <fullName evidence="10">ATP synthase epsilon chain</fullName>
    </recommendedName>
    <alternativeName>
        <fullName evidence="10">ATP synthase F1 sector epsilon subunit</fullName>
    </alternativeName>
    <alternativeName>
        <fullName evidence="10">F-ATPase epsilon subunit</fullName>
    </alternativeName>
</protein>
<dbReference type="InterPro" id="IPR024037">
    <property type="entry name" value="Alt_ATP_synth_F1_esu"/>
</dbReference>
<sequence>MTGTLHLSIATPETALVDVKARMVRAMDESGSFGILPGHADFLTVLPSSLVRWRDEEDALHYCAVRSGVLTVSGGKTVAIACREAMLGDKLDVLEAEIVAARQQEEEEERCARVEQAQMHARAVRQLMRYMMHDGGDALNAVLAEHNT</sequence>
<keyword evidence="13" id="KW-1185">Reference proteome</keyword>
<reference evidence="12" key="1">
    <citation type="submission" date="2022-09" db="EMBL/GenBank/DDBJ databases">
        <title>Novosphingobium sp. Nov., a polycyclic aromatic hydrocarbon-degrading bacterium isolated form mangrove sediments in HongKong.</title>
        <authorList>
            <person name="Hu Z."/>
        </authorList>
    </citation>
    <scope>NUCLEOTIDE SEQUENCE</scope>
    <source>
        <strain evidence="12">HK4-1</strain>
    </source>
</reference>
<dbReference type="PANTHER" id="PTHR13822:SF10">
    <property type="entry name" value="ATP SYNTHASE EPSILON CHAIN, CHLOROPLASTIC"/>
    <property type="match status" value="1"/>
</dbReference>
<comment type="similarity">
    <text evidence="3 10">Belongs to the ATPase epsilon chain family.</text>
</comment>
<evidence type="ECO:0000256" key="4">
    <source>
        <dbReference type="ARBA" id="ARBA00022448"/>
    </source>
</evidence>
<dbReference type="SUPFAM" id="SSF51344">
    <property type="entry name" value="Epsilon subunit of F1F0-ATP synthase N-terminal domain"/>
    <property type="match status" value="1"/>
</dbReference>
<keyword evidence="4 10" id="KW-0813">Transport</keyword>
<evidence type="ECO:0000313" key="13">
    <source>
        <dbReference type="Proteomes" id="UP001165583"/>
    </source>
</evidence>
<dbReference type="NCBIfam" id="TIGR03166">
    <property type="entry name" value="alt_F1F0_F1_eps"/>
    <property type="match status" value="1"/>
</dbReference>
<organism evidence="12 13">
    <name type="scientific">Novosphingobium mangrovi</name>
    <name type="common">ex Huang et al. 2023</name>
    <dbReference type="NCBI Taxonomy" id="2976432"/>
    <lineage>
        <taxon>Bacteria</taxon>
        <taxon>Pseudomonadati</taxon>
        <taxon>Pseudomonadota</taxon>
        <taxon>Alphaproteobacteria</taxon>
        <taxon>Sphingomonadales</taxon>
        <taxon>Sphingomonadaceae</taxon>
        <taxon>Novosphingobium</taxon>
    </lineage>
</organism>
<evidence type="ECO:0000259" key="11">
    <source>
        <dbReference type="Pfam" id="PF02823"/>
    </source>
</evidence>
<accession>A0ABT2I0W1</accession>
<keyword evidence="8 10" id="KW-0139">CF(1)</keyword>
<dbReference type="InterPro" id="IPR036771">
    <property type="entry name" value="ATPsynth_dsu/esu_N"/>
</dbReference>
<evidence type="ECO:0000256" key="5">
    <source>
        <dbReference type="ARBA" id="ARBA00022781"/>
    </source>
</evidence>
<evidence type="ECO:0000256" key="9">
    <source>
        <dbReference type="ARBA" id="ARBA00023310"/>
    </source>
</evidence>
<name>A0ABT2I0W1_9SPHN</name>
<keyword evidence="5 10" id="KW-0375">Hydrogen ion transport</keyword>